<gene>
    <name evidence="1" type="ORF">SAMN06296036_107129</name>
</gene>
<dbReference type="Proteomes" id="UP000192907">
    <property type="component" value="Unassembled WGS sequence"/>
</dbReference>
<dbReference type="EMBL" id="FWZT01000007">
    <property type="protein sequence ID" value="SMF21725.1"/>
    <property type="molecule type" value="Genomic_DNA"/>
</dbReference>
<reference evidence="2" key="1">
    <citation type="submission" date="2017-04" db="EMBL/GenBank/DDBJ databases">
        <authorList>
            <person name="Varghese N."/>
            <person name="Submissions S."/>
        </authorList>
    </citation>
    <scope>NUCLEOTIDE SEQUENCE [LARGE SCALE GENOMIC DNA]</scope>
    <source>
        <strain evidence="2">RKEM611</strain>
    </source>
</reference>
<sequence>MKSRHSKALKVSLLVLVLGSLPILYLAKQYQENVVLDVTKFGVVPNFQMMFENNPKGMTHFDTERHSTVVLLTEDGCQATCPELVTQMQQIRDYYDQNLKGDVTDPNTPLSVRFVVQSKGGYEGFPSDWDHALMDEETAFLVPDVKKDGPFPAFVLIDDASFYRGFVPSNDPMLLEKLSTELTRMTSSQFLMHYVTKQTLMWNKVKGRDLKNEDASSKM</sequence>
<organism evidence="1 2">
    <name type="scientific">Pseudobacteriovorax antillogorgiicola</name>
    <dbReference type="NCBI Taxonomy" id="1513793"/>
    <lineage>
        <taxon>Bacteria</taxon>
        <taxon>Pseudomonadati</taxon>
        <taxon>Bdellovibrionota</taxon>
        <taxon>Oligoflexia</taxon>
        <taxon>Oligoflexales</taxon>
        <taxon>Pseudobacteriovoracaceae</taxon>
        <taxon>Pseudobacteriovorax</taxon>
    </lineage>
</organism>
<dbReference type="RefSeq" id="WP_132318420.1">
    <property type="nucleotide sequence ID" value="NZ_FWZT01000007.1"/>
</dbReference>
<dbReference type="AlphaFoldDB" id="A0A1Y6BWC7"/>
<accession>A0A1Y6BWC7</accession>
<dbReference type="STRING" id="1513793.SAMN06296036_107129"/>
<protein>
    <submittedName>
        <fullName evidence="1">Uncharacterized protein</fullName>
    </submittedName>
</protein>
<evidence type="ECO:0000313" key="1">
    <source>
        <dbReference type="EMBL" id="SMF21725.1"/>
    </source>
</evidence>
<proteinExistence type="predicted"/>
<keyword evidence="2" id="KW-1185">Reference proteome</keyword>
<evidence type="ECO:0000313" key="2">
    <source>
        <dbReference type="Proteomes" id="UP000192907"/>
    </source>
</evidence>
<name>A0A1Y6BWC7_9BACT</name>